<evidence type="ECO:0000313" key="4">
    <source>
        <dbReference type="EMBL" id="CAE46865.1"/>
    </source>
</evidence>
<feature type="domain" description="Tyr recombinase" evidence="3">
    <location>
        <begin position="37"/>
        <end position="167"/>
    </location>
</feature>
<feature type="compositionally biased region" description="Pro residues" evidence="2">
    <location>
        <begin position="20"/>
        <end position="29"/>
    </location>
</feature>
<name>Q6MZ57_MYCUA</name>
<keyword evidence="4" id="KW-0614">Plasmid</keyword>
<reference evidence="4 5" key="1">
    <citation type="journal article" date="2004" name="Proc. Natl. Acad. Sci. U.S.A.">
        <title>Giant plasmid-encoded polyketide synthases produce the macrolide toxin of Mycobacterium ulcerans.</title>
        <authorList>
            <person name="Stinear T.P."/>
            <person name="Mve-Obiang A."/>
            <person name="Small P.L.C."/>
            <person name="Frigui W."/>
            <person name="Pryor M.J."/>
            <person name="Brosch R."/>
            <person name="Jenkin G.A."/>
            <person name="Johnson P.D.R."/>
            <person name="Davies J.K."/>
            <person name="Lee R.E."/>
            <person name="Adusumilli S."/>
            <person name="Garnier T."/>
            <person name="Haydock S.F."/>
            <person name="Leadlay P.F."/>
            <person name="Cole S.T."/>
        </authorList>
    </citation>
    <scope>NUCLEOTIDE SEQUENCE [LARGE SCALE GENOMIC DNA]</scope>
    <source>
        <strain evidence="5">Agy99</strain>
        <plasmid evidence="5">Plasmid pMUM001</plasmid>
    </source>
</reference>
<dbReference type="Pfam" id="PF00589">
    <property type="entry name" value="Phage_integrase"/>
    <property type="match status" value="1"/>
</dbReference>
<proteinExistence type="predicted"/>
<evidence type="ECO:0000313" key="5">
    <source>
        <dbReference type="Proteomes" id="UP000000765"/>
    </source>
</evidence>
<dbReference type="Proteomes" id="UP000000765">
    <property type="component" value="Plasmid pMUM001"/>
</dbReference>
<protein>
    <submittedName>
        <fullName evidence="4">Possible integrase</fullName>
    </submittedName>
</protein>
<dbReference type="SUPFAM" id="SSF56349">
    <property type="entry name" value="DNA breaking-rejoining enzymes"/>
    <property type="match status" value="1"/>
</dbReference>
<dbReference type="InterPro" id="IPR011010">
    <property type="entry name" value="DNA_brk_join_enz"/>
</dbReference>
<dbReference type="GO" id="GO:0015074">
    <property type="term" value="P:DNA integration"/>
    <property type="evidence" value="ECO:0007669"/>
    <property type="project" value="InterPro"/>
</dbReference>
<evidence type="ECO:0000259" key="3">
    <source>
        <dbReference type="PROSITE" id="PS51898"/>
    </source>
</evidence>
<dbReference type="InterPro" id="IPR013762">
    <property type="entry name" value="Integrase-like_cat_sf"/>
</dbReference>
<dbReference type="GO" id="GO:0003677">
    <property type="term" value="F:DNA binding"/>
    <property type="evidence" value="ECO:0007669"/>
    <property type="project" value="InterPro"/>
</dbReference>
<dbReference type="PROSITE" id="PS51898">
    <property type="entry name" value="TYR_RECOMBINASE"/>
    <property type="match status" value="1"/>
</dbReference>
<keyword evidence="1" id="KW-0233">DNA recombination</keyword>
<geneLocation type="plasmid" evidence="4 5">
    <name>pMUM001</name>
</geneLocation>
<accession>Q6MZ57</accession>
<dbReference type="AlphaFoldDB" id="Q6MZ57"/>
<evidence type="ECO:0000256" key="1">
    <source>
        <dbReference type="ARBA" id="ARBA00023172"/>
    </source>
</evidence>
<sequence length="167" mass="18500">MMAAQPRQSWSSCDLSGPDTPGPIRPLTPLPRQSLENCRNRLTPVDVALFRGLGSHRDRAIVLAMLLGGLRAGEVRRLLLADVDQGRRQLRVVGKGGRERVVPVDDAFFAELASYLSHQQQCPQSTAVIPCGYRRQRCDATGTDDADLISRSTRRTMQLMYLPKEAS</sequence>
<gene>
    <name evidence="4" type="ordered locus">MUP054c</name>
</gene>
<dbReference type="Gene3D" id="1.10.443.10">
    <property type="entry name" value="Intergrase catalytic core"/>
    <property type="match status" value="1"/>
</dbReference>
<dbReference type="InterPro" id="IPR002104">
    <property type="entry name" value="Integrase_catalytic"/>
</dbReference>
<organism evidence="5">
    <name type="scientific">Mycobacterium ulcerans (strain Agy99)</name>
    <dbReference type="NCBI Taxonomy" id="362242"/>
    <lineage>
        <taxon>Bacteria</taxon>
        <taxon>Bacillati</taxon>
        <taxon>Actinomycetota</taxon>
        <taxon>Actinomycetes</taxon>
        <taxon>Mycobacteriales</taxon>
        <taxon>Mycobacteriaceae</taxon>
        <taxon>Mycobacterium</taxon>
        <taxon>Mycobacterium ulcerans group</taxon>
    </lineage>
</organism>
<reference evidence="5" key="2">
    <citation type="journal article" date="2005" name="Microbiology">
        <title>Functional analysis and annotation of the virulence plasmid pMUM001 from Mycobacterium ulcerans.</title>
        <authorList>
            <person name="Stinear T.P."/>
            <person name="Pryor M.J."/>
            <person name="Porter J.L."/>
            <person name="Cole S.T."/>
        </authorList>
    </citation>
    <scope>NUCLEOTIDE SEQUENCE [LARGE SCALE GENOMIC DNA]</scope>
    <source>
        <strain evidence="5">Agy99</strain>
        <plasmid evidence="5">Plasmid pMUM001</plasmid>
    </source>
</reference>
<dbReference type="EMBL" id="BX649209">
    <property type="protein sequence ID" value="CAE46865.1"/>
    <property type="molecule type" value="Genomic_DNA"/>
</dbReference>
<dbReference type="KEGG" id="mul:MUP054c"/>
<dbReference type="GO" id="GO:0006310">
    <property type="term" value="P:DNA recombination"/>
    <property type="evidence" value="ECO:0007669"/>
    <property type="project" value="UniProtKB-KW"/>
</dbReference>
<feature type="region of interest" description="Disordered" evidence="2">
    <location>
        <begin position="1"/>
        <end position="32"/>
    </location>
</feature>
<dbReference type="CDD" id="cd00397">
    <property type="entry name" value="DNA_BRE_C"/>
    <property type="match status" value="1"/>
</dbReference>
<feature type="compositionally biased region" description="Polar residues" evidence="2">
    <location>
        <begin position="1"/>
        <end position="14"/>
    </location>
</feature>
<evidence type="ECO:0000256" key="2">
    <source>
        <dbReference type="SAM" id="MobiDB-lite"/>
    </source>
</evidence>